<dbReference type="AlphaFoldDB" id="W9Z7X5"/>
<feature type="compositionally biased region" description="Low complexity" evidence="2">
    <location>
        <begin position="31"/>
        <end position="46"/>
    </location>
</feature>
<keyword evidence="1" id="KW-0175">Coiled coil</keyword>
<dbReference type="GeneID" id="19158612"/>
<evidence type="ECO:0000313" key="4">
    <source>
        <dbReference type="Proteomes" id="UP000019484"/>
    </source>
</evidence>
<organism evidence="3 4">
    <name type="scientific">Capronia coronata CBS 617.96</name>
    <dbReference type="NCBI Taxonomy" id="1182541"/>
    <lineage>
        <taxon>Eukaryota</taxon>
        <taxon>Fungi</taxon>
        <taxon>Dikarya</taxon>
        <taxon>Ascomycota</taxon>
        <taxon>Pezizomycotina</taxon>
        <taxon>Eurotiomycetes</taxon>
        <taxon>Chaetothyriomycetidae</taxon>
        <taxon>Chaetothyriales</taxon>
        <taxon>Herpotrichiellaceae</taxon>
        <taxon>Capronia</taxon>
    </lineage>
</organism>
<feature type="region of interest" description="Disordered" evidence="2">
    <location>
        <begin position="1"/>
        <end position="46"/>
    </location>
</feature>
<gene>
    <name evidence="3" type="ORF">A1O1_03722</name>
</gene>
<dbReference type="Proteomes" id="UP000019484">
    <property type="component" value="Unassembled WGS sequence"/>
</dbReference>
<comment type="caution">
    <text evidence="3">The sequence shown here is derived from an EMBL/GenBank/DDBJ whole genome shotgun (WGS) entry which is preliminary data.</text>
</comment>
<keyword evidence="4" id="KW-1185">Reference proteome</keyword>
<reference evidence="3 4" key="1">
    <citation type="submission" date="2013-03" db="EMBL/GenBank/DDBJ databases">
        <title>The Genome Sequence of Capronia coronata CBS 617.96.</title>
        <authorList>
            <consortium name="The Broad Institute Genomics Platform"/>
            <person name="Cuomo C."/>
            <person name="de Hoog S."/>
            <person name="Gorbushina A."/>
            <person name="Walker B."/>
            <person name="Young S.K."/>
            <person name="Zeng Q."/>
            <person name="Gargeya S."/>
            <person name="Fitzgerald M."/>
            <person name="Haas B."/>
            <person name="Abouelleil A."/>
            <person name="Allen A.W."/>
            <person name="Alvarado L."/>
            <person name="Arachchi H.M."/>
            <person name="Berlin A.M."/>
            <person name="Chapman S.B."/>
            <person name="Gainer-Dewar J."/>
            <person name="Goldberg J."/>
            <person name="Griggs A."/>
            <person name="Gujja S."/>
            <person name="Hansen M."/>
            <person name="Howarth C."/>
            <person name="Imamovic A."/>
            <person name="Ireland A."/>
            <person name="Larimer J."/>
            <person name="McCowan C."/>
            <person name="Murphy C."/>
            <person name="Pearson M."/>
            <person name="Poon T.W."/>
            <person name="Priest M."/>
            <person name="Roberts A."/>
            <person name="Saif S."/>
            <person name="Shea T."/>
            <person name="Sisk P."/>
            <person name="Sykes S."/>
            <person name="Wortman J."/>
            <person name="Nusbaum C."/>
            <person name="Birren B."/>
        </authorList>
    </citation>
    <scope>NUCLEOTIDE SEQUENCE [LARGE SCALE GENOMIC DNA]</scope>
    <source>
        <strain evidence="3 4">CBS 617.96</strain>
    </source>
</reference>
<evidence type="ECO:0000313" key="3">
    <source>
        <dbReference type="EMBL" id="EXJ90619.1"/>
    </source>
</evidence>
<dbReference type="HOGENOM" id="CLU_711717_0_0_1"/>
<accession>W9Z7X5</accession>
<feature type="coiled-coil region" evidence="1">
    <location>
        <begin position="125"/>
        <end position="179"/>
    </location>
</feature>
<sequence length="388" mass="43019">MASANNNMFIRKDNKANEVKRSRDSRSLTVSNASPNANPTTNFTNNERILQDTPNELVENLFGALLSETHPWNDPETRDTVNTLLSDISEILKATVTAPDVERLIRSNAVAVHIVIGHPSLVTAREEHEAKMTRLHRQRERKLQLEEMKRAITKALVNLEAVEEAEDVLKEAEDAEEAEVLGNDHDFDPERSFHLPHHNHGVYIDTDADVMAGGPAGGLGYADAVLTRKRLASHAFCEQVEVVERLSKRFKATADDTTGSAGNDHVRAWGQGHGQHKIESDTDNKTNLATNTANATAHANAHVNAHPGATISGYRIGRVKNERANLNSWVDYWAPVPVEDDLETQGPQNLKKTYQKLLEDDKAYAAAVTKQAKEAAKCECIDSFRSRF</sequence>
<proteinExistence type="predicted"/>
<feature type="compositionally biased region" description="Basic and acidic residues" evidence="2">
    <location>
        <begin position="10"/>
        <end position="26"/>
    </location>
</feature>
<dbReference type="EMBL" id="AMWN01000003">
    <property type="protein sequence ID" value="EXJ90619.1"/>
    <property type="molecule type" value="Genomic_DNA"/>
</dbReference>
<evidence type="ECO:0000256" key="1">
    <source>
        <dbReference type="SAM" id="Coils"/>
    </source>
</evidence>
<name>W9Z7X5_9EURO</name>
<evidence type="ECO:0000256" key="2">
    <source>
        <dbReference type="SAM" id="MobiDB-lite"/>
    </source>
</evidence>
<dbReference type="RefSeq" id="XP_007722813.1">
    <property type="nucleotide sequence ID" value="XM_007724623.1"/>
</dbReference>
<protein>
    <submittedName>
        <fullName evidence="3">Uncharacterized protein</fullName>
    </submittedName>
</protein>